<feature type="region of interest" description="Disordered" evidence="1">
    <location>
        <begin position="464"/>
        <end position="501"/>
    </location>
</feature>
<dbReference type="Pfam" id="PF22893">
    <property type="entry name" value="ULD_2"/>
    <property type="match status" value="1"/>
</dbReference>
<accession>A0A0D2EZZ1</accession>
<dbReference type="InterPro" id="IPR054464">
    <property type="entry name" value="ULD_fung"/>
</dbReference>
<keyword evidence="4" id="KW-1185">Reference proteome</keyword>
<dbReference type="STRING" id="1442368.A0A0D2EZZ1"/>
<dbReference type="HOGENOM" id="CLU_385884_0_0_1"/>
<proteinExistence type="predicted"/>
<feature type="domain" description="Ubiquitin-like" evidence="2">
    <location>
        <begin position="278"/>
        <end position="359"/>
    </location>
</feature>
<dbReference type="RefSeq" id="XP_013283710.1">
    <property type="nucleotide sequence ID" value="XM_013428256.1"/>
</dbReference>
<dbReference type="VEuPathDB" id="FungiDB:Z517_06517"/>
<organism evidence="3 4">
    <name type="scientific">Fonsecaea pedrosoi CBS 271.37</name>
    <dbReference type="NCBI Taxonomy" id="1442368"/>
    <lineage>
        <taxon>Eukaryota</taxon>
        <taxon>Fungi</taxon>
        <taxon>Dikarya</taxon>
        <taxon>Ascomycota</taxon>
        <taxon>Pezizomycotina</taxon>
        <taxon>Eurotiomycetes</taxon>
        <taxon>Chaetothyriomycetidae</taxon>
        <taxon>Chaetothyriales</taxon>
        <taxon>Herpotrichiellaceae</taxon>
        <taxon>Fonsecaea</taxon>
    </lineage>
</organism>
<evidence type="ECO:0000313" key="3">
    <source>
        <dbReference type="EMBL" id="KIW79902.1"/>
    </source>
</evidence>
<gene>
    <name evidence="3" type="ORF">Z517_06517</name>
</gene>
<dbReference type="PANTHER" id="PTHR38886">
    <property type="entry name" value="SESA DOMAIN-CONTAINING PROTEIN"/>
    <property type="match status" value="1"/>
</dbReference>
<dbReference type="PANTHER" id="PTHR38886:SF1">
    <property type="entry name" value="NACHT-NTPASE AND P-LOOP NTPASES N-TERMINAL DOMAIN-CONTAINING PROTEIN"/>
    <property type="match status" value="1"/>
</dbReference>
<sequence length="674" mass="75191">MPVPFGLSVGDFVAVIQLTSKIISSLKGVGGSASEYQHAVVELESLKRLLEKVTKLTITEDNAVQVNALRGLALACEPCLQEFYQKLRSYEASIGPYAPRGRVKGAFHRVKWAFLGSEEFSQFRKFIAMKVLCLSLLLSMHIFESASTRDSQEHIAHFSLVDEITKLRESMERLELANQQPSSHLDHAASLRPIQDKVEDISERLESNLTPVSSALTSVGRAVFGFHNVLGQIIDFLGSFRRETKLALQRIIQTNMQIYALLLTSQNSPGHSPSMLSDAILFEDALGRTVSLPYQWFRHWEAFEGLLRAEFKGIPGEAKVLEGQYHLIDTKGGGAIIKKQDWHRTVFPGSSVTMSVIISQIRWQGGLCPRPSCGEPRIDLDHPRALVTCCGLKYYPSRERLEGSTKHVTVLTEDDEVIWSQSTQDLEVFGARPLPRDPEESMAILALLQSTDTPAVDEEISSLNNATQANSHGEKEPTSYEPTSGADIQKPKVGKTRASDKLHSEFETSLDNWLAQTESVHLEPNVLSNTPVVDTTRQDEEASEIEHFRQVHIKQWTNDADRKNDRKKTGADDLEWGAEIDEAIYHRNICDRFPLIPSYLAHRLARFNLMARTARALSVIPSAIAFIANRLSGSIAMTGRTKVIDVGAMLATIQTSHILQTLIRTQLPLPLQKI</sequence>
<reference evidence="3 4" key="1">
    <citation type="submission" date="2015-01" db="EMBL/GenBank/DDBJ databases">
        <title>The Genome Sequence of Fonsecaea pedrosoi CBS 271.37.</title>
        <authorList>
            <consortium name="The Broad Institute Genomics Platform"/>
            <person name="Cuomo C."/>
            <person name="de Hoog S."/>
            <person name="Gorbushina A."/>
            <person name="Stielow B."/>
            <person name="Teixiera M."/>
            <person name="Abouelleil A."/>
            <person name="Chapman S.B."/>
            <person name="Priest M."/>
            <person name="Young S.K."/>
            <person name="Wortman J."/>
            <person name="Nusbaum C."/>
            <person name="Birren B."/>
        </authorList>
    </citation>
    <scope>NUCLEOTIDE SEQUENCE [LARGE SCALE GENOMIC DNA]</scope>
    <source>
        <strain evidence="3 4">CBS 271.37</strain>
    </source>
</reference>
<evidence type="ECO:0000256" key="1">
    <source>
        <dbReference type="SAM" id="MobiDB-lite"/>
    </source>
</evidence>
<name>A0A0D2EZZ1_9EURO</name>
<protein>
    <recommendedName>
        <fullName evidence="2">Ubiquitin-like domain-containing protein</fullName>
    </recommendedName>
</protein>
<dbReference type="EMBL" id="KN846972">
    <property type="protein sequence ID" value="KIW79902.1"/>
    <property type="molecule type" value="Genomic_DNA"/>
</dbReference>
<dbReference type="AlphaFoldDB" id="A0A0D2EZZ1"/>
<dbReference type="Proteomes" id="UP000053029">
    <property type="component" value="Unassembled WGS sequence"/>
</dbReference>
<evidence type="ECO:0000259" key="2">
    <source>
        <dbReference type="Pfam" id="PF22893"/>
    </source>
</evidence>
<evidence type="ECO:0000313" key="4">
    <source>
        <dbReference type="Proteomes" id="UP000053029"/>
    </source>
</evidence>
<dbReference type="GeneID" id="25306007"/>
<dbReference type="OrthoDB" id="4151638at2759"/>